<keyword evidence="3" id="KW-1185">Reference proteome</keyword>
<name>A0A137ZT10_9ACTN</name>
<evidence type="ECO:0000313" key="2">
    <source>
        <dbReference type="EMBL" id="KXP01309.1"/>
    </source>
</evidence>
<keyword evidence="1" id="KW-0812">Transmembrane</keyword>
<dbReference type="Proteomes" id="UP000070409">
    <property type="component" value="Unassembled WGS sequence"/>
</dbReference>
<dbReference type="RefSeq" id="WP_156485511.1">
    <property type="nucleotide sequence ID" value="NZ_LSRE01000001.1"/>
</dbReference>
<keyword evidence="1" id="KW-1133">Transmembrane helix</keyword>
<gene>
    <name evidence="2" type="ORF">AXK61_00350</name>
</gene>
<evidence type="ECO:0000313" key="3">
    <source>
        <dbReference type="Proteomes" id="UP000070409"/>
    </source>
</evidence>
<keyword evidence="1" id="KW-0472">Membrane</keyword>
<proteinExistence type="predicted"/>
<dbReference type="EMBL" id="LSRE01000001">
    <property type="protein sequence ID" value="KXP01309.1"/>
    <property type="molecule type" value="Genomic_DNA"/>
</dbReference>
<feature type="transmembrane region" description="Helical" evidence="1">
    <location>
        <begin position="126"/>
        <end position="147"/>
    </location>
</feature>
<feature type="transmembrane region" description="Helical" evidence="1">
    <location>
        <begin position="91"/>
        <end position="114"/>
    </location>
</feature>
<protein>
    <submittedName>
        <fullName evidence="2">Uncharacterized protein</fullName>
    </submittedName>
</protein>
<reference evidence="2 3" key="1">
    <citation type="submission" date="2016-02" db="EMBL/GenBank/DDBJ databases">
        <authorList>
            <person name="Teng J.L."/>
            <person name="Tang Y."/>
            <person name="Huang Y."/>
            <person name="Guo F."/>
            <person name="Wei W."/>
            <person name="Chen J.H."/>
            <person name="Wong S.Y."/>
            <person name="Lau S.K."/>
            <person name="Woo P.C."/>
        </authorList>
    </citation>
    <scope>NUCLEOTIDE SEQUENCE [LARGE SCALE GENOMIC DNA]</scope>
    <source>
        <strain evidence="2 3">JCM 13375</strain>
    </source>
</reference>
<evidence type="ECO:0000256" key="1">
    <source>
        <dbReference type="SAM" id="Phobius"/>
    </source>
</evidence>
<organism evidence="2 3">
    <name type="scientific">Tsukamurella pseudospumae</name>
    <dbReference type="NCBI Taxonomy" id="239498"/>
    <lineage>
        <taxon>Bacteria</taxon>
        <taxon>Bacillati</taxon>
        <taxon>Actinomycetota</taxon>
        <taxon>Actinomycetes</taxon>
        <taxon>Mycobacteriales</taxon>
        <taxon>Tsukamurellaceae</taxon>
        <taxon>Tsukamurella</taxon>
    </lineage>
</organism>
<sequence>MLTEIAGIPAHPLLVHGAVVLLPLAALALLFAAWWPAARARLGAGLPVFALVAAGACYLAKESGEQLEKRPSMEGMRSQIEEHSTQGTATFLWSLGLLVFAVLVWAGSSPVVAARFSGATVLSSRVGAIVLGVLSTLAVAACIWGVIAAGHSGATMVWAGV</sequence>
<accession>A0A137ZT10</accession>
<feature type="transmembrane region" description="Helical" evidence="1">
    <location>
        <begin position="13"/>
        <end position="35"/>
    </location>
</feature>
<comment type="caution">
    <text evidence="2">The sequence shown here is derived from an EMBL/GenBank/DDBJ whole genome shotgun (WGS) entry which is preliminary data.</text>
</comment>